<dbReference type="Pfam" id="PF00126">
    <property type="entry name" value="HTH_1"/>
    <property type="match status" value="1"/>
</dbReference>
<dbReference type="InterPro" id="IPR058163">
    <property type="entry name" value="LysR-type_TF_proteobact-type"/>
</dbReference>
<keyword evidence="2" id="KW-0805">Transcription regulation</keyword>
<dbReference type="FunFam" id="1.10.10.10:FF:000001">
    <property type="entry name" value="LysR family transcriptional regulator"/>
    <property type="match status" value="1"/>
</dbReference>
<evidence type="ECO:0000256" key="1">
    <source>
        <dbReference type="ARBA" id="ARBA00009437"/>
    </source>
</evidence>
<dbReference type="Gene3D" id="3.40.190.290">
    <property type="match status" value="1"/>
</dbReference>
<dbReference type="InterPro" id="IPR036390">
    <property type="entry name" value="WH_DNA-bd_sf"/>
</dbReference>
<keyword evidence="3" id="KW-0238">DNA-binding</keyword>
<proteinExistence type="inferred from homology"/>
<dbReference type="PROSITE" id="PS50931">
    <property type="entry name" value="HTH_LYSR"/>
    <property type="match status" value="1"/>
</dbReference>
<dbReference type="InterPro" id="IPR000847">
    <property type="entry name" value="LysR_HTH_N"/>
</dbReference>
<keyword evidence="4" id="KW-0804">Transcription</keyword>
<evidence type="ECO:0000313" key="6">
    <source>
        <dbReference type="EMBL" id="ANF57804.1"/>
    </source>
</evidence>
<dbReference type="InterPro" id="IPR005119">
    <property type="entry name" value="LysR_subst-bd"/>
</dbReference>
<organism evidence="6 7">
    <name type="scientific">Halotalea alkalilenta</name>
    <dbReference type="NCBI Taxonomy" id="376489"/>
    <lineage>
        <taxon>Bacteria</taxon>
        <taxon>Pseudomonadati</taxon>
        <taxon>Pseudomonadota</taxon>
        <taxon>Gammaproteobacteria</taxon>
        <taxon>Oceanospirillales</taxon>
        <taxon>Halomonadaceae</taxon>
        <taxon>Halotalea</taxon>
    </lineage>
</organism>
<keyword evidence="7" id="KW-1185">Reference proteome</keyword>
<dbReference type="STRING" id="376489.A5892_10290"/>
<feature type="domain" description="HTH lysR-type" evidence="5">
    <location>
        <begin position="1"/>
        <end position="59"/>
    </location>
</feature>
<reference evidence="6 7" key="1">
    <citation type="submission" date="2016-04" db="EMBL/GenBank/DDBJ databases">
        <title>Complete Genome Sequence of Halotalea alkalilenta IHB B 13600.</title>
        <authorList>
            <person name="Swarnkar M.K."/>
            <person name="Sharma A."/>
            <person name="Kaushal K."/>
            <person name="Soni R."/>
            <person name="Rana S."/>
            <person name="Singh A.K."/>
            <person name="Gulati A."/>
        </authorList>
    </citation>
    <scope>NUCLEOTIDE SEQUENCE [LARGE SCALE GENOMIC DNA]</scope>
    <source>
        <strain evidence="6 7">IHB B 13600</strain>
    </source>
</reference>
<evidence type="ECO:0000313" key="7">
    <source>
        <dbReference type="Proteomes" id="UP000077875"/>
    </source>
</evidence>
<evidence type="ECO:0000256" key="2">
    <source>
        <dbReference type="ARBA" id="ARBA00023015"/>
    </source>
</evidence>
<sequence length="336" mass="37608">MDKASRLLLFADVVEAGSFSRAADHRNVNRSVISKQIGQLEEELQVRLFNRSTRSVSLTGLGNAIYPHALRMREAMESVEELAQLSQHEPLGTLKISVPSNFGRHFLPKVLRQYLRQYPQMHIDLRLEDQIIDLIGGGYDLAIRITQLRDSSLIARPLARNRPVLVAAPAFIERYGMPSTLDELIKCPAVIYARDGMILDRVNYITASGVVEKASIKSRYMANDPEMLLGAILDGLCFGVVPAFSASEAIHQERLVPLLPTLKLLPWADLHVVYPHRQFLAQKTRGFIDCLQSMIGGHPPLWERDIPGFADMYGFVDDQPPRLAPSHTPIGENTPL</sequence>
<dbReference type="Pfam" id="PF03466">
    <property type="entry name" value="LysR_substrate"/>
    <property type="match status" value="1"/>
</dbReference>
<protein>
    <recommendedName>
        <fullName evidence="5">HTH lysR-type domain-containing protein</fullName>
    </recommendedName>
</protein>
<dbReference type="KEGG" id="haa:A5892_10290"/>
<accession>A0A172YF08</accession>
<dbReference type="EMBL" id="CP015243">
    <property type="protein sequence ID" value="ANF57804.1"/>
    <property type="molecule type" value="Genomic_DNA"/>
</dbReference>
<dbReference type="SUPFAM" id="SSF46785">
    <property type="entry name" value="Winged helix' DNA-binding domain"/>
    <property type="match status" value="1"/>
</dbReference>
<evidence type="ECO:0000256" key="4">
    <source>
        <dbReference type="ARBA" id="ARBA00023163"/>
    </source>
</evidence>
<name>A0A172YF08_9GAMM</name>
<evidence type="ECO:0000259" key="5">
    <source>
        <dbReference type="PROSITE" id="PS50931"/>
    </source>
</evidence>
<dbReference type="Proteomes" id="UP000077875">
    <property type="component" value="Chromosome"/>
</dbReference>
<dbReference type="GO" id="GO:0003700">
    <property type="term" value="F:DNA-binding transcription factor activity"/>
    <property type="evidence" value="ECO:0007669"/>
    <property type="project" value="InterPro"/>
</dbReference>
<dbReference type="PANTHER" id="PTHR30537">
    <property type="entry name" value="HTH-TYPE TRANSCRIPTIONAL REGULATOR"/>
    <property type="match status" value="1"/>
</dbReference>
<dbReference type="AlphaFoldDB" id="A0A172YF08"/>
<dbReference type="GO" id="GO:0003677">
    <property type="term" value="F:DNA binding"/>
    <property type="evidence" value="ECO:0007669"/>
    <property type="project" value="UniProtKB-KW"/>
</dbReference>
<gene>
    <name evidence="6" type="ORF">A5892_10290</name>
</gene>
<dbReference type="Gene3D" id="1.10.10.10">
    <property type="entry name" value="Winged helix-like DNA-binding domain superfamily/Winged helix DNA-binding domain"/>
    <property type="match status" value="1"/>
</dbReference>
<dbReference type="SUPFAM" id="SSF53850">
    <property type="entry name" value="Periplasmic binding protein-like II"/>
    <property type="match status" value="1"/>
</dbReference>
<dbReference type="PANTHER" id="PTHR30537:SF5">
    <property type="entry name" value="HTH-TYPE TRANSCRIPTIONAL ACTIVATOR TTDR-RELATED"/>
    <property type="match status" value="1"/>
</dbReference>
<dbReference type="CDD" id="cd08422">
    <property type="entry name" value="PBP2_CrgA_like"/>
    <property type="match status" value="1"/>
</dbReference>
<comment type="similarity">
    <text evidence="1">Belongs to the LysR transcriptional regulatory family.</text>
</comment>
<dbReference type="RefSeq" id="WP_064122729.1">
    <property type="nucleotide sequence ID" value="NZ_CP015243.1"/>
</dbReference>
<evidence type="ECO:0000256" key="3">
    <source>
        <dbReference type="ARBA" id="ARBA00023125"/>
    </source>
</evidence>
<dbReference type="InterPro" id="IPR036388">
    <property type="entry name" value="WH-like_DNA-bd_sf"/>
</dbReference>